<reference evidence="1 2" key="1">
    <citation type="journal article" date="2023" name="Microorganisms">
        <title>Thiorhodovibrio frisius and Trv. litoralis spp. nov., Two Novel Members from a Clade of Fastidious Purple Sulfur Bacteria That Exhibit Unique Red-Shifted Light-Harvesting Capabilities.</title>
        <authorList>
            <person name="Methner A."/>
            <person name="Kuzyk S.B."/>
            <person name="Petersen J."/>
            <person name="Bauer S."/>
            <person name="Brinkmann H."/>
            <person name="Sichau K."/>
            <person name="Wanner G."/>
            <person name="Wolf J."/>
            <person name="Neumann-Schaal M."/>
            <person name="Henke P."/>
            <person name="Tank M."/>
            <person name="Sproer C."/>
            <person name="Bunk B."/>
            <person name="Overmann J."/>
        </authorList>
    </citation>
    <scope>NUCLEOTIDE SEQUENCE [LARGE SCALE GENOMIC DNA]</scope>
    <source>
        <strain evidence="1 2">DSM 6702</strain>
    </source>
</reference>
<protein>
    <submittedName>
        <fullName evidence="1">CRISPR-associated protein Cas8c/Csd1, subtype I-C/DVULG</fullName>
    </submittedName>
</protein>
<dbReference type="Proteomes" id="UP001432180">
    <property type="component" value="Chromosome"/>
</dbReference>
<organism evidence="1 2">
    <name type="scientific">Thiorhodovibrio winogradskyi</name>
    <dbReference type="NCBI Taxonomy" id="77007"/>
    <lineage>
        <taxon>Bacteria</taxon>
        <taxon>Pseudomonadati</taxon>
        <taxon>Pseudomonadota</taxon>
        <taxon>Gammaproteobacteria</taxon>
        <taxon>Chromatiales</taxon>
        <taxon>Chromatiaceae</taxon>
        <taxon>Thiorhodovibrio</taxon>
    </lineage>
</organism>
<dbReference type="EMBL" id="CP121472">
    <property type="protein sequence ID" value="WPL16446.1"/>
    <property type="molecule type" value="Genomic_DNA"/>
</dbReference>
<name>A0ABZ0S5Z4_9GAMM</name>
<sequence>MILQALAAYYQRLQAAETGGESFAPAGFEYKEIPFVIELDPEGSLIGLTDTRGRDGNLKSSQRFLVPQAEKRTVQVKANLLWDTAEYALGIPDPKKLDERQKKGKADDYLDRVQEMHRAFIARLDELPDDTRADAAIQAMRSFLREAPLGAMQALPVWEDITKTNPCIGFRLRGDLDLVCQRPLVVDALRQPPAASEDGAICLLSGERGTIERLHPPIKGVWGAQTSGANIVSFNLGAFRSYGKLQGANAPIGKAAASAYTTALNHLLRKESPQRVQVGDSSTVFWAEQPNALETALPDLFGEPPKDDPDRGTRAIAELYRAVASGQFAVGKGEDRFHVLGLAPNAARISIRFWETAPALELAQRIRRHFEDLRIARGPNDPEYLSLFRLLVNCAQQGKGDNIPPNLGGDVMRATLNGRPYPTTLLHAAVQRCRAEQRVTYPRAAVIKAWLCRDQRRAGTNSLNPAPEPTPMLDLANPSPAYRLGRLFATLERIQEEASPGINGTIRDRFYGAASGTPVAVFPTLMRLKNHHIGKLAKGRAVNMERLIAEILDGLADFPNQMAMPDQGRFAIGYYHQRQAFFTKRPAKPDDQNSQEKDA</sequence>
<evidence type="ECO:0000313" key="1">
    <source>
        <dbReference type="EMBL" id="WPL16446.1"/>
    </source>
</evidence>
<dbReference type="Pfam" id="PF09709">
    <property type="entry name" value="Cas_Csd1"/>
    <property type="match status" value="1"/>
</dbReference>
<accession>A0ABZ0S5Z4</accession>
<proteinExistence type="predicted"/>
<keyword evidence="2" id="KW-1185">Reference proteome</keyword>
<dbReference type="RefSeq" id="WP_328986996.1">
    <property type="nucleotide sequence ID" value="NZ_CP121472.1"/>
</dbReference>
<evidence type="ECO:0000313" key="2">
    <source>
        <dbReference type="Proteomes" id="UP001432180"/>
    </source>
</evidence>
<dbReference type="InterPro" id="IPR010144">
    <property type="entry name" value="CRISPR-assoc_prot_Csd1-typ"/>
</dbReference>
<gene>
    <name evidence="1" type="ORF">Thiowin_01400</name>
</gene>
<dbReference type="NCBIfam" id="TIGR01863">
    <property type="entry name" value="cas_Csd1"/>
    <property type="match status" value="1"/>
</dbReference>
<dbReference type="CDD" id="cd09757">
    <property type="entry name" value="Cas8c_I-C"/>
    <property type="match status" value="1"/>
</dbReference>